<dbReference type="PANTHER" id="PTHR11092:SF0">
    <property type="entry name" value="EPIMERASE FAMILY PROTEIN SDR39U1"/>
    <property type="match status" value="1"/>
</dbReference>
<protein>
    <submittedName>
        <fullName evidence="4">TIGR01777 family protein</fullName>
    </submittedName>
</protein>
<dbReference type="SUPFAM" id="SSF51735">
    <property type="entry name" value="NAD(P)-binding Rossmann-fold domains"/>
    <property type="match status" value="1"/>
</dbReference>
<evidence type="ECO:0000259" key="3">
    <source>
        <dbReference type="Pfam" id="PF08338"/>
    </source>
</evidence>
<dbReference type="Pfam" id="PF08338">
    <property type="entry name" value="DUF1731"/>
    <property type="match status" value="1"/>
</dbReference>
<dbReference type="EMBL" id="JACOOK010000001">
    <property type="protein sequence ID" value="MBC5615810.1"/>
    <property type="molecule type" value="Genomic_DNA"/>
</dbReference>
<evidence type="ECO:0000256" key="1">
    <source>
        <dbReference type="ARBA" id="ARBA00009353"/>
    </source>
</evidence>
<comment type="caution">
    <text evidence="4">The sequence shown here is derived from an EMBL/GenBank/DDBJ whole genome shotgun (WGS) entry which is preliminary data.</text>
</comment>
<dbReference type="NCBIfam" id="TIGR01777">
    <property type="entry name" value="yfcH"/>
    <property type="match status" value="1"/>
</dbReference>
<dbReference type="PANTHER" id="PTHR11092">
    <property type="entry name" value="SUGAR NUCLEOTIDE EPIMERASE RELATED"/>
    <property type="match status" value="1"/>
</dbReference>
<dbReference type="Proteomes" id="UP000636891">
    <property type="component" value="Unassembled WGS sequence"/>
</dbReference>
<dbReference type="InterPro" id="IPR001509">
    <property type="entry name" value="Epimerase_deHydtase"/>
</dbReference>
<keyword evidence="5" id="KW-1185">Reference proteome</keyword>
<dbReference type="Pfam" id="PF01370">
    <property type="entry name" value="Epimerase"/>
    <property type="match status" value="1"/>
</dbReference>
<dbReference type="InterPro" id="IPR036291">
    <property type="entry name" value="NAD(P)-bd_dom_sf"/>
</dbReference>
<sequence length="287" mass="30508">MKIAISGATGFIGTHLTAYLTGLGHRAVPLGRPAFRSQESLAAALAGCGAVVNLAGAPIDRRWSDAYKKQLYDSRIGTTRKLVAAINEMNPAPKVFVSASAVGYYPDQGCYDEYTAVKGTGFLSDLCESWEREASRLVPGIRLAVARFGVVLAPDEGVFAKMAFPFRKGIAVRIASGAQIFAWIDIGDLVRALTFILSSDMLAGAINLTAPERLTNAAFARAAARHYAARLHVAVPGWALRLLYGEASGMLVSGPCAIPRKLLDAGFVFNAPEIAAFMSKLGKTAEK</sequence>
<evidence type="ECO:0000313" key="4">
    <source>
        <dbReference type="EMBL" id="MBC5615810.1"/>
    </source>
</evidence>
<feature type="domain" description="DUF1731" evidence="3">
    <location>
        <begin position="235"/>
        <end position="276"/>
    </location>
</feature>
<comment type="similarity">
    <text evidence="1">Belongs to the NAD(P)-dependent epimerase/dehydratase family. SDR39U1 subfamily.</text>
</comment>
<evidence type="ECO:0000313" key="5">
    <source>
        <dbReference type="Proteomes" id="UP000636891"/>
    </source>
</evidence>
<dbReference type="Gene3D" id="3.40.50.720">
    <property type="entry name" value="NAD(P)-binding Rossmann-like Domain"/>
    <property type="match status" value="1"/>
</dbReference>
<name>A0ABR7CKP9_9BACT</name>
<feature type="domain" description="NAD-dependent epimerase/dehydratase" evidence="2">
    <location>
        <begin position="3"/>
        <end position="199"/>
    </location>
</feature>
<accession>A0ABR7CKP9</accession>
<reference evidence="4 5" key="1">
    <citation type="submission" date="2020-08" db="EMBL/GenBank/DDBJ databases">
        <title>Genome public.</title>
        <authorList>
            <person name="Liu C."/>
            <person name="Sun Q."/>
        </authorList>
    </citation>
    <scope>NUCLEOTIDE SEQUENCE [LARGE SCALE GENOMIC DNA]</scope>
    <source>
        <strain evidence="4 5">New-7</strain>
    </source>
</reference>
<dbReference type="InterPro" id="IPR013549">
    <property type="entry name" value="DUF1731"/>
</dbReference>
<gene>
    <name evidence="4" type="ORF">H8S08_02075</name>
</gene>
<proteinExistence type="inferred from homology"/>
<organism evidence="4 5">
    <name type="scientific">Alistipes hominis</name>
    <dbReference type="NCBI Taxonomy" id="2763015"/>
    <lineage>
        <taxon>Bacteria</taxon>
        <taxon>Pseudomonadati</taxon>
        <taxon>Bacteroidota</taxon>
        <taxon>Bacteroidia</taxon>
        <taxon>Bacteroidales</taxon>
        <taxon>Rikenellaceae</taxon>
        <taxon>Alistipes</taxon>
    </lineage>
</organism>
<dbReference type="InterPro" id="IPR010099">
    <property type="entry name" value="SDR39U1"/>
</dbReference>
<evidence type="ECO:0000259" key="2">
    <source>
        <dbReference type="Pfam" id="PF01370"/>
    </source>
</evidence>
<dbReference type="RefSeq" id="WP_186965830.1">
    <property type="nucleotide sequence ID" value="NZ_JACOOK010000001.1"/>
</dbReference>